<evidence type="ECO:0000313" key="3">
    <source>
        <dbReference type="Proteomes" id="UP000234275"/>
    </source>
</evidence>
<protein>
    <submittedName>
        <fullName evidence="2">Uncharacterized protein</fullName>
    </submittedName>
</protein>
<reference evidence="2 3" key="1">
    <citation type="submission" date="2016-12" db="EMBL/GenBank/DDBJ databases">
        <title>The genomes of Aspergillus section Nigri reveals drivers in fungal speciation.</title>
        <authorList>
            <consortium name="DOE Joint Genome Institute"/>
            <person name="Vesth T.C."/>
            <person name="Nybo J."/>
            <person name="Theobald S."/>
            <person name="Brandl J."/>
            <person name="Frisvad J.C."/>
            <person name="Nielsen K.F."/>
            <person name="Lyhne E.K."/>
            <person name="Kogle M.E."/>
            <person name="Kuo A."/>
            <person name="Riley R."/>
            <person name="Clum A."/>
            <person name="Nolan M."/>
            <person name="Lipzen A."/>
            <person name="Salamov A."/>
            <person name="Henrissat B."/>
            <person name="Wiebenga A."/>
            <person name="De Vries R.P."/>
            <person name="Grigoriev I.V."/>
            <person name="Mortensen U.H."/>
            <person name="Andersen M.R."/>
            <person name="Baker S.E."/>
        </authorList>
    </citation>
    <scope>NUCLEOTIDE SEQUENCE [LARGE SCALE GENOMIC DNA]</scope>
    <source>
        <strain evidence="2 3">IBT 23096</strain>
    </source>
</reference>
<accession>A0A2I2GK81</accession>
<organism evidence="2 3">
    <name type="scientific">Aspergillus steynii IBT 23096</name>
    <dbReference type="NCBI Taxonomy" id="1392250"/>
    <lineage>
        <taxon>Eukaryota</taxon>
        <taxon>Fungi</taxon>
        <taxon>Dikarya</taxon>
        <taxon>Ascomycota</taxon>
        <taxon>Pezizomycotina</taxon>
        <taxon>Eurotiomycetes</taxon>
        <taxon>Eurotiomycetidae</taxon>
        <taxon>Eurotiales</taxon>
        <taxon>Aspergillaceae</taxon>
        <taxon>Aspergillus</taxon>
        <taxon>Aspergillus subgen. Circumdati</taxon>
    </lineage>
</organism>
<keyword evidence="3" id="KW-1185">Reference proteome</keyword>
<evidence type="ECO:0000313" key="2">
    <source>
        <dbReference type="EMBL" id="PLB53296.1"/>
    </source>
</evidence>
<dbReference type="VEuPathDB" id="FungiDB:P170DRAFT_379929"/>
<dbReference type="GeneID" id="36553208"/>
<dbReference type="RefSeq" id="XP_024708598.1">
    <property type="nucleotide sequence ID" value="XM_024845509.1"/>
</dbReference>
<feature type="compositionally biased region" description="Polar residues" evidence="1">
    <location>
        <begin position="505"/>
        <end position="518"/>
    </location>
</feature>
<dbReference type="OrthoDB" id="5429442at2759"/>
<dbReference type="Proteomes" id="UP000234275">
    <property type="component" value="Unassembled WGS sequence"/>
</dbReference>
<evidence type="ECO:0000256" key="1">
    <source>
        <dbReference type="SAM" id="MobiDB-lite"/>
    </source>
</evidence>
<dbReference type="EMBL" id="MSFO01000002">
    <property type="protein sequence ID" value="PLB53296.1"/>
    <property type="molecule type" value="Genomic_DNA"/>
</dbReference>
<dbReference type="AlphaFoldDB" id="A0A2I2GK81"/>
<sequence>MTDSDVALRLKTSCATAHAHYDQVVAVSQKIINDSFDDLYNQFPEYGQVDFSNRRIGSIKGSLYSPRLLLGGGVGADISLTSALYVMRFKDGEITIPADDDNDPDQVEPLAGWNLAVTIDLKTQSVVVDPDADPDEQERQQAIWDFIHGKFDVPGDYSIQRLYAKLADAHWRDFDYANSQFGVNTDGSPRSWGQLIKQYPYLETDLQIMLNHWALEQEQKGLTTTGIKFTLPPPDKIDPLKPTFQPTAMVHQVYGYTNPGKGVPDPVISYDVPGDLNALLYCEMVADHELPKDRQLASAGNFTTQASTIGGPRIDGTYALSHQLFLESFLLPMLQAFNKTSIIYPTDGSFSSSGSASQIDWNFAVGNDGVHQDSADEFFVFNPVTNIDTPADATAYRFSKQYTSSLSPHGHNTEYGVYGSYDATGSCQVDFKWNPGEQRFTLSGSSVYKYDIEWADNDAMQRPYGWLRDTFECHWSMGINIDSVEGGVLKLSVNAGSKSDGDAKVTQTQHEQQQSVSPEGQAERIQAEIVNQISTHVQTLEQNLAKDFQTSAQFVYPGNGTFNFSAACVGNTGEILATVEYQPLTSGKTTIPSPVTHKLASMAQFGFRTVPVSAPGIAPEPKLDWSFRKPLKGPEDAVEVLIQGTNNGDDPVLLKGIALTVSSEPDGRGLVTAHKFTADEWVIGSPDAAKSDIFQIVNADGTAAFASVKVVPGPLASDGSTPLTFSGTGDLSVPSGGTITLALFTGTGVPNTYQVPITETWPPVDGEASQSLSQSIDVVVSP</sequence>
<proteinExistence type="predicted"/>
<name>A0A2I2GK81_9EURO</name>
<comment type="caution">
    <text evidence="2">The sequence shown here is derived from an EMBL/GenBank/DDBJ whole genome shotgun (WGS) entry which is preliminary data.</text>
</comment>
<feature type="region of interest" description="Disordered" evidence="1">
    <location>
        <begin position="499"/>
        <end position="521"/>
    </location>
</feature>
<gene>
    <name evidence="2" type="ORF">P170DRAFT_379929</name>
</gene>